<evidence type="ECO:0000256" key="5">
    <source>
        <dbReference type="ARBA" id="ARBA00022692"/>
    </source>
</evidence>
<dbReference type="GO" id="GO:0005886">
    <property type="term" value="C:plasma membrane"/>
    <property type="evidence" value="ECO:0007669"/>
    <property type="project" value="UniProtKB-SubCell"/>
</dbReference>
<dbReference type="CDD" id="cd10322">
    <property type="entry name" value="SLC5sbd"/>
    <property type="match status" value="1"/>
</dbReference>
<feature type="transmembrane region" description="Helical" evidence="14">
    <location>
        <begin position="71"/>
        <end position="90"/>
    </location>
</feature>
<feature type="transmembrane region" description="Helical" evidence="14">
    <location>
        <begin position="239"/>
        <end position="260"/>
    </location>
</feature>
<feature type="transmembrane region" description="Helical" evidence="14">
    <location>
        <begin position="118"/>
        <end position="136"/>
    </location>
</feature>
<comment type="catalytic activity">
    <reaction evidence="12">
        <text>L-proline(in) + Na(+)(in) = L-proline(out) + Na(+)(out)</text>
        <dbReference type="Rhea" id="RHEA:28967"/>
        <dbReference type="ChEBI" id="CHEBI:29101"/>
        <dbReference type="ChEBI" id="CHEBI:60039"/>
    </reaction>
</comment>
<dbReference type="STRING" id="36842.SAMN02194393_00196"/>
<keyword evidence="9" id="KW-0406">Ion transport</keyword>
<evidence type="ECO:0000256" key="4">
    <source>
        <dbReference type="ARBA" id="ARBA00022475"/>
    </source>
</evidence>
<evidence type="ECO:0000313" key="16">
    <source>
        <dbReference type="Proteomes" id="UP000190285"/>
    </source>
</evidence>
<proteinExistence type="inferred from homology"/>
<keyword evidence="16" id="KW-1185">Reference proteome</keyword>
<feature type="transmembrane region" description="Helical" evidence="14">
    <location>
        <begin position="421"/>
        <end position="440"/>
    </location>
</feature>
<feature type="transmembrane region" description="Helical" evidence="14">
    <location>
        <begin position="390"/>
        <end position="414"/>
    </location>
</feature>
<dbReference type="Gene3D" id="1.20.1730.10">
    <property type="entry name" value="Sodium/glucose cotransporter"/>
    <property type="match status" value="1"/>
</dbReference>
<evidence type="ECO:0000256" key="12">
    <source>
        <dbReference type="ARBA" id="ARBA00033708"/>
    </source>
</evidence>
<dbReference type="Proteomes" id="UP000190285">
    <property type="component" value="Unassembled WGS sequence"/>
</dbReference>
<evidence type="ECO:0000256" key="13">
    <source>
        <dbReference type="RuleBase" id="RU362091"/>
    </source>
</evidence>
<evidence type="ECO:0000256" key="14">
    <source>
        <dbReference type="SAM" id="Phobius"/>
    </source>
</evidence>
<keyword evidence="8" id="KW-0915">Sodium</keyword>
<keyword evidence="4" id="KW-1003">Cell membrane</keyword>
<dbReference type="RefSeq" id="WP_079488673.1">
    <property type="nucleotide sequence ID" value="NZ_FUZT01000001.1"/>
</dbReference>
<evidence type="ECO:0000256" key="9">
    <source>
        <dbReference type="ARBA" id="ARBA00023065"/>
    </source>
</evidence>
<dbReference type="InterPro" id="IPR050277">
    <property type="entry name" value="Sodium:Solute_Symporter"/>
</dbReference>
<keyword evidence="7 14" id="KW-1133">Transmembrane helix</keyword>
<comment type="similarity">
    <text evidence="2 13">Belongs to the sodium:solute symporter (SSF) (TC 2.A.21) family.</text>
</comment>
<evidence type="ECO:0000256" key="10">
    <source>
        <dbReference type="ARBA" id="ARBA00023136"/>
    </source>
</evidence>
<evidence type="ECO:0000256" key="8">
    <source>
        <dbReference type="ARBA" id="ARBA00023053"/>
    </source>
</evidence>
<keyword evidence="6" id="KW-0769">Symport</keyword>
<organism evidence="15 16">
    <name type="scientific">Maledivibacter halophilus</name>
    <dbReference type="NCBI Taxonomy" id="36842"/>
    <lineage>
        <taxon>Bacteria</taxon>
        <taxon>Bacillati</taxon>
        <taxon>Bacillota</taxon>
        <taxon>Clostridia</taxon>
        <taxon>Peptostreptococcales</taxon>
        <taxon>Caminicellaceae</taxon>
        <taxon>Maledivibacter</taxon>
    </lineage>
</organism>
<reference evidence="15 16" key="1">
    <citation type="submission" date="2017-02" db="EMBL/GenBank/DDBJ databases">
        <authorList>
            <person name="Peterson S.W."/>
        </authorList>
    </citation>
    <scope>NUCLEOTIDE SEQUENCE [LARGE SCALE GENOMIC DNA]</scope>
    <source>
        <strain evidence="15 16">M1</strain>
    </source>
</reference>
<keyword evidence="3" id="KW-0813">Transport</keyword>
<evidence type="ECO:0000256" key="6">
    <source>
        <dbReference type="ARBA" id="ARBA00022847"/>
    </source>
</evidence>
<dbReference type="PANTHER" id="PTHR48086">
    <property type="entry name" value="SODIUM/PROLINE SYMPORTER-RELATED"/>
    <property type="match status" value="1"/>
</dbReference>
<dbReference type="Pfam" id="PF00474">
    <property type="entry name" value="SSF"/>
    <property type="match status" value="1"/>
</dbReference>
<keyword evidence="11" id="KW-0739">Sodium transport</keyword>
<protein>
    <submittedName>
        <fullName evidence="15">Solute:Na+ symporter, SSS family</fullName>
    </submittedName>
</protein>
<keyword evidence="5 14" id="KW-0812">Transmembrane</keyword>
<evidence type="ECO:0000256" key="3">
    <source>
        <dbReference type="ARBA" id="ARBA00022448"/>
    </source>
</evidence>
<sequence length="490" mass="53817">MNIGLIILILYTISLLGIAYYASKQDKKNISDFATASSSLGIFVLTLTFSATYHSSYAFLGAPGFVYANGIGWWVNGIWTVFPGILFWILGRRFWFLGKKYGYISMAQYISDVYQDHMIGLLVTIITLIFTIPYVAMQAIGSGYIFEVISEGKLSYEFGTIIFFGLMIILVWLGGMKGIAITDAAQGVFMWIGMVIGSYWIIKVNFGSISNAYVEAMKILPEHFTLPGPKGVVTSGDWISRWTVITIGMMMFPHITLRFFSGKSLRVLKWSSVFSSIYLTSIFIFTPAIGFAGNIIFPNIASPDIIFPEMLLKYTPLVFSSLVIAGALAASMSTGNSQLHAVSSMVSTDVYKKYIDKSANAYKQYTVAKVATLIFGVFSVVVALQRPGLLGNILALSNGGVAALAPAMIGGIYWKKATREGALWSIIFGEIAMLLTTFVVPSPLGIMPGLWGLIVSFMVYILICNITKTNERTIEIIDSINDFFYSGAKV</sequence>
<feature type="transmembrane region" description="Helical" evidence="14">
    <location>
        <begin position="30"/>
        <end position="51"/>
    </location>
</feature>
<feature type="transmembrane region" description="Helical" evidence="14">
    <location>
        <begin position="366"/>
        <end position="384"/>
    </location>
</feature>
<evidence type="ECO:0000256" key="2">
    <source>
        <dbReference type="ARBA" id="ARBA00006434"/>
    </source>
</evidence>
<evidence type="ECO:0000256" key="11">
    <source>
        <dbReference type="ARBA" id="ARBA00023201"/>
    </source>
</evidence>
<keyword evidence="10 14" id="KW-0472">Membrane</keyword>
<evidence type="ECO:0000256" key="1">
    <source>
        <dbReference type="ARBA" id="ARBA00004651"/>
    </source>
</evidence>
<dbReference type="InterPro" id="IPR001734">
    <property type="entry name" value="Na/solute_symporter"/>
</dbReference>
<gene>
    <name evidence="15" type="ORF">SAMN02194393_00196</name>
</gene>
<comment type="subcellular location">
    <subcellularLocation>
        <location evidence="1">Cell membrane</location>
        <topology evidence="1">Multi-pass membrane protein</topology>
    </subcellularLocation>
</comment>
<dbReference type="InterPro" id="IPR038377">
    <property type="entry name" value="Na/Glc_symporter_sf"/>
</dbReference>
<dbReference type="PANTHER" id="PTHR48086:SF3">
    <property type="entry name" value="SODIUM_PROLINE SYMPORTER"/>
    <property type="match status" value="1"/>
</dbReference>
<feature type="transmembrane region" description="Helical" evidence="14">
    <location>
        <begin position="156"/>
        <end position="173"/>
    </location>
</feature>
<feature type="transmembrane region" description="Helical" evidence="14">
    <location>
        <begin position="317"/>
        <end position="335"/>
    </location>
</feature>
<feature type="transmembrane region" description="Helical" evidence="14">
    <location>
        <begin position="272"/>
        <end position="297"/>
    </location>
</feature>
<dbReference type="EMBL" id="FUZT01000001">
    <property type="protein sequence ID" value="SKC36774.1"/>
    <property type="molecule type" value="Genomic_DNA"/>
</dbReference>
<evidence type="ECO:0000313" key="15">
    <source>
        <dbReference type="EMBL" id="SKC36774.1"/>
    </source>
</evidence>
<accession>A0A1T5IC63</accession>
<feature type="transmembrane region" description="Helical" evidence="14">
    <location>
        <begin position="185"/>
        <end position="202"/>
    </location>
</feature>
<dbReference type="PROSITE" id="PS50283">
    <property type="entry name" value="NA_SOLUT_SYMP_3"/>
    <property type="match status" value="1"/>
</dbReference>
<feature type="transmembrane region" description="Helical" evidence="14">
    <location>
        <begin position="6"/>
        <end position="23"/>
    </location>
</feature>
<name>A0A1T5IC63_9FIRM</name>
<dbReference type="AlphaFoldDB" id="A0A1T5IC63"/>
<dbReference type="GO" id="GO:0015293">
    <property type="term" value="F:symporter activity"/>
    <property type="evidence" value="ECO:0007669"/>
    <property type="project" value="UniProtKB-KW"/>
</dbReference>
<feature type="transmembrane region" description="Helical" evidence="14">
    <location>
        <begin position="446"/>
        <end position="463"/>
    </location>
</feature>
<dbReference type="OrthoDB" id="9810181at2"/>
<evidence type="ECO:0000256" key="7">
    <source>
        <dbReference type="ARBA" id="ARBA00022989"/>
    </source>
</evidence>
<dbReference type="GO" id="GO:0006814">
    <property type="term" value="P:sodium ion transport"/>
    <property type="evidence" value="ECO:0007669"/>
    <property type="project" value="UniProtKB-KW"/>
</dbReference>